<dbReference type="HAMAP" id="MF_01365_B">
    <property type="entry name" value="Ribosomal_uL6_B"/>
    <property type="match status" value="1"/>
</dbReference>
<evidence type="ECO:0000256" key="7">
    <source>
        <dbReference type="RuleBase" id="RU003869"/>
    </source>
</evidence>
<proteinExistence type="inferred from homology"/>
<evidence type="ECO:0000313" key="10">
    <source>
        <dbReference type="EMBL" id="BBB32915.1"/>
    </source>
</evidence>
<dbReference type="InterPro" id="IPR019906">
    <property type="entry name" value="Ribosomal_uL6_bac-type"/>
</dbReference>
<dbReference type="InterPro" id="IPR036789">
    <property type="entry name" value="Ribosomal_uL6-like_a/b-dom_sf"/>
</dbReference>
<dbReference type="Pfam" id="PF00347">
    <property type="entry name" value="Ribosomal_L6"/>
    <property type="match status" value="2"/>
</dbReference>
<dbReference type="Proteomes" id="UP000595564">
    <property type="component" value="Chromosome"/>
</dbReference>
<dbReference type="FunFam" id="3.90.930.12:FF:000002">
    <property type="entry name" value="50S ribosomal protein L6"/>
    <property type="match status" value="1"/>
</dbReference>
<dbReference type="GO" id="GO:0002181">
    <property type="term" value="P:cytoplasmic translation"/>
    <property type="evidence" value="ECO:0007669"/>
    <property type="project" value="TreeGrafter"/>
</dbReference>
<evidence type="ECO:0000256" key="1">
    <source>
        <dbReference type="ARBA" id="ARBA00009356"/>
    </source>
</evidence>
<dbReference type="GO" id="GO:0022625">
    <property type="term" value="C:cytosolic large ribosomal subunit"/>
    <property type="evidence" value="ECO:0007669"/>
    <property type="project" value="UniProtKB-UniRule"/>
</dbReference>
<sequence length="179" mass="19715">MSRIGVKPIPVPAGVQVTIKPNEVEVKGPKGVLKTPVPPKIEVTLEENTIYVKRQSEDKQTKSFHGLTRALLNNSVIGVTQGFKKQLQIIGTGYKAALKGRVLELNLGYSHPINFNIPDGIEISVDAKQNIITVEGYDKQKVGEVAAVIRRFREPDAYKGKGVRYVDEQIILKQGKTGK</sequence>
<comment type="similarity">
    <text evidence="1 6 7">Belongs to the universal ribosomal protein uL6 family.</text>
</comment>
<dbReference type="PROSITE" id="PS00525">
    <property type="entry name" value="RIBOSOMAL_L6_1"/>
    <property type="match status" value="1"/>
</dbReference>
<evidence type="ECO:0000256" key="3">
    <source>
        <dbReference type="ARBA" id="ARBA00022884"/>
    </source>
</evidence>
<dbReference type="AlphaFoldDB" id="A0A7R6PY29"/>
<dbReference type="RefSeq" id="WP_201327217.1">
    <property type="nucleotide sequence ID" value="NZ_AP017470.1"/>
</dbReference>
<feature type="domain" description="Large ribosomal subunit protein uL6 alpha-beta" evidence="9">
    <location>
        <begin position="11"/>
        <end position="82"/>
    </location>
</feature>
<dbReference type="FunFam" id="3.90.930.12:FF:000001">
    <property type="entry name" value="50S ribosomal protein L6"/>
    <property type="match status" value="1"/>
</dbReference>
<evidence type="ECO:0000256" key="5">
    <source>
        <dbReference type="ARBA" id="ARBA00023274"/>
    </source>
</evidence>
<dbReference type="PIRSF" id="PIRSF002162">
    <property type="entry name" value="Ribosomal_L6"/>
    <property type="match status" value="1"/>
</dbReference>
<gene>
    <name evidence="6 10" type="primary">rplF</name>
    <name evidence="10" type="ORF">TTHT_1403</name>
</gene>
<keyword evidence="3 6" id="KW-0694">RNA-binding</keyword>
<dbReference type="PANTHER" id="PTHR11655:SF14">
    <property type="entry name" value="LARGE RIBOSOMAL SUBUNIT PROTEIN UL6M"/>
    <property type="match status" value="1"/>
</dbReference>
<dbReference type="KEGG" id="thyd:TTHT_1403"/>
<dbReference type="PRINTS" id="PR00059">
    <property type="entry name" value="RIBOSOMALL6"/>
</dbReference>
<dbReference type="Gene3D" id="3.90.930.12">
    <property type="entry name" value="Ribosomal protein L6, alpha-beta domain"/>
    <property type="match status" value="2"/>
</dbReference>
<dbReference type="EMBL" id="AP017470">
    <property type="protein sequence ID" value="BBB32915.1"/>
    <property type="molecule type" value="Genomic_DNA"/>
</dbReference>
<keyword evidence="4 6" id="KW-0689">Ribosomal protein</keyword>
<name>A0A7R6PY29_9BACT</name>
<protein>
    <recommendedName>
        <fullName evidence="6">Large ribosomal subunit protein uL6</fullName>
    </recommendedName>
</protein>
<comment type="subunit">
    <text evidence="6">Part of the 50S ribosomal subunit.</text>
</comment>
<evidence type="ECO:0000256" key="4">
    <source>
        <dbReference type="ARBA" id="ARBA00022980"/>
    </source>
</evidence>
<dbReference type="SUPFAM" id="SSF56053">
    <property type="entry name" value="Ribosomal protein L6"/>
    <property type="match status" value="2"/>
</dbReference>
<dbReference type="GO" id="GO:0019843">
    <property type="term" value="F:rRNA binding"/>
    <property type="evidence" value="ECO:0007669"/>
    <property type="project" value="UniProtKB-UniRule"/>
</dbReference>
<organism evidence="10 11">
    <name type="scientific">Thermotomaculum hydrothermale</name>
    <dbReference type="NCBI Taxonomy" id="981385"/>
    <lineage>
        <taxon>Bacteria</taxon>
        <taxon>Pseudomonadati</taxon>
        <taxon>Acidobacteriota</taxon>
        <taxon>Holophagae</taxon>
        <taxon>Thermotomaculales</taxon>
        <taxon>Thermotomaculaceae</taxon>
        <taxon>Thermotomaculum</taxon>
    </lineage>
</organism>
<reference evidence="10 11" key="1">
    <citation type="journal article" date="2012" name="Extremophiles">
        <title>Thermotomaculum hydrothermale gen. nov., sp. nov., a novel heterotrophic thermophile within the phylum Acidobacteria from a deep-sea hydrothermal vent chimney in the Southern Okinawa Trough.</title>
        <authorList>
            <person name="Izumi H."/>
            <person name="Nunoura T."/>
            <person name="Miyazaki M."/>
            <person name="Mino S."/>
            <person name="Toki T."/>
            <person name="Takai K."/>
            <person name="Sako Y."/>
            <person name="Sawabe T."/>
            <person name="Nakagawa S."/>
        </authorList>
    </citation>
    <scope>NUCLEOTIDE SEQUENCE [LARGE SCALE GENOMIC DNA]</scope>
    <source>
        <strain evidence="10 11">AC55</strain>
    </source>
</reference>
<dbReference type="InterPro" id="IPR000702">
    <property type="entry name" value="Ribosomal_uL6-like"/>
</dbReference>
<keyword evidence="11" id="KW-1185">Reference proteome</keyword>
<dbReference type="GO" id="GO:0003735">
    <property type="term" value="F:structural constituent of ribosome"/>
    <property type="evidence" value="ECO:0007669"/>
    <property type="project" value="UniProtKB-UniRule"/>
</dbReference>
<evidence type="ECO:0000313" key="11">
    <source>
        <dbReference type="Proteomes" id="UP000595564"/>
    </source>
</evidence>
<keyword evidence="5 6" id="KW-0687">Ribonucleoprotein</keyword>
<evidence type="ECO:0000256" key="2">
    <source>
        <dbReference type="ARBA" id="ARBA00022730"/>
    </source>
</evidence>
<dbReference type="InterPro" id="IPR020040">
    <property type="entry name" value="Ribosomal_uL6_a/b-dom"/>
</dbReference>
<evidence type="ECO:0000259" key="9">
    <source>
        <dbReference type="Pfam" id="PF00347"/>
    </source>
</evidence>
<feature type="domain" description="Large ribosomal subunit protein uL6 alpha-beta" evidence="9">
    <location>
        <begin position="90"/>
        <end position="165"/>
    </location>
</feature>
<accession>A0A7R6PY29</accession>
<comment type="function">
    <text evidence="6 8">This protein binds to the 23S rRNA, and is important in its secondary structure. It is located near the subunit interface in the base of the L7/L12 stalk, and near the tRNA binding site of the peptidyltransferase center.</text>
</comment>
<keyword evidence="2 6" id="KW-0699">rRNA-binding</keyword>
<dbReference type="InterPro" id="IPR002358">
    <property type="entry name" value="Ribosomal_uL6_CS"/>
</dbReference>
<dbReference type="NCBIfam" id="TIGR03654">
    <property type="entry name" value="L6_bact"/>
    <property type="match status" value="1"/>
</dbReference>
<evidence type="ECO:0000256" key="6">
    <source>
        <dbReference type="HAMAP-Rule" id="MF_01365"/>
    </source>
</evidence>
<evidence type="ECO:0000256" key="8">
    <source>
        <dbReference type="RuleBase" id="RU003870"/>
    </source>
</evidence>
<dbReference type="PANTHER" id="PTHR11655">
    <property type="entry name" value="60S/50S RIBOSOMAL PROTEIN L6/L9"/>
    <property type="match status" value="1"/>
</dbReference>